<accession>A0ABT4YRL4</accession>
<reference evidence="2 3" key="1">
    <citation type="submission" date="2023-01" db="EMBL/GenBank/DDBJ databases">
        <title>Vibrio sp. KJ40-1 sp.nov, isolated from marine algae.</title>
        <authorList>
            <person name="Butt M."/>
            <person name="Kim J.M.J."/>
            <person name="Jeon C.O.C."/>
        </authorList>
    </citation>
    <scope>NUCLEOTIDE SEQUENCE [LARGE SCALE GENOMIC DNA]</scope>
    <source>
        <strain evidence="2 3">KJ40-1</strain>
    </source>
</reference>
<evidence type="ECO:0000259" key="1">
    <source>
        <dbReference type="Pfam" id="PF15919"/>
    </source>
</evidence>
<proteinExistence type="predicted"/>
<dbReference type="Pfam" id="PF15919">
    <property type="entry name" value="HicB_lk_antitox"/>
    <property type="match status" value="1"/>
</dbReference>
<feature type="domain" description="HicB-like antitoxin of toxin-antitoxin system" evidence="1">
    <location>
        <begin position="30"/>
        <end position="143"/>
    </location>
</feature>
<dbReference type="InterPro" id="IPR031807">
    <property type="entry name" value="HicB-like"/>
</dbReference>
<organism evidence="2 3">
    <name type="scientific">Vibrio algarum</name>
    <dbReference type="NCBI Taxonomy" id="3020714"/>
    <lineage>
        <taxon>Bacteria</taxon>
        <taxon>Pseudomonadati</taxon>
        <taxon>Pseudomonadota</taxon>
        <taxon>Gammaproteobacteria</taxon>
        <taxon>Vibrionales</taxon>
        <taxon>Vibrionaceae</taxon>
        <taxon>Vibrio</taxon>
    </lineage>
</organism>
<evidence type="ECO:0000313" key="3">
    <source>
        <dbReference type="Proteomes" id="UP001210678"/>
    </source>
</evidence>
<comment type="caution">
    <text evidence="2">The sequence shown here is derived from an EMBL/GenBank/DDBJ whole genome shotgun (WGS) entry which is preliminary data.</text>
</comment>
<evidence type="ECO:0000313" key="2">
    <source>
        <dbReference type="EMBL" id="MDB1124197.1"/>
    </source>
</evidence>
<dbReference type="InterPro" id="IPR035069">
    <property type="entry name" value="TTHA1013/TTHA0281-like"/>
</dbReference>
<sequence>MKSRDLIKEIEAAGYKYLILQIIKGKIMLYPIAIEKGDVNTAFGVVFPDVENCFAAGDSYEDALIQAKEALELHFEALADTENLPPSATSIDDHIYKEQFQGWVWALVDINLEPYLGKSKKYNVSLPTLLRKKIDYAVEHNEQYGGFSQFVQEAVAKELERIHKAN</sequence>
<protein>
    <submittedName>
        <fullName evidence="2">Type II toxin-antitoxin system HicB family antitoxin</fullName>
    </submittedName>
</protein>
<dbReference type="Gene3D" id="3.30.160.250">
    <property type="match status" value="1"/>
</dbReference>
<gene>
    <name evidence="2" type="ORF">PGX00_11255</name>
</gene>
<dbReference type="RefSeq" id="WP_272136270.1">
    <property type="nucleotide sequence ID" value="NZ_JAQLOI010000001.1"/>
</dbReference>
<dbReference type="EMBL" id="JAQLOI010000001">
    <property type="protein sequence ID" value="MDB1124197.1"/>
    <property type="molecule type" value="Genomic_DNA"/>
</dbReference>
<keyword evidence="3" id="KW-1185">Reference proteome</keyword>
<name>A0ABT4YRL4_9VIBR</name>
<dbReference type="SUPFAM" id="SSF143100">
    <property type="entry name" value="TTHA1013/TTHA0281-like"/>
    <property type="match status" value="1"/>
</dbReference>
<dbReference type="Proteomes" id="UP001210678">
    <property type="component" value="Unassembled WGS sequence"/>
</dbReference>